<dbReference type="Proteomes" id="UP001157418">
    <property type="component" value="Unassembled WGS sequence"/>
</dbReference>
<comment type="similarity">
    <text evidence="13">Belongs to the RING-type zinc finger family. ATL subfamily.</text>
</comment>
<dbReference type="CDD" id="cd16461">
    <property type="entry name" value="RING-H2_EL5-like"/>
    <property type="match status" value="1"/>
</dbReference>
<evidence type="ECO:0000256" key="4">
    <source>
        <dbReference type="ARBA" id="ARBA00012483"/>
    </source>
</evidence>
<evidence type="ECO:0000313" key="19">
    <source>
        <dbReference type="Proteomes" id="UP001157418"/>
    </source>
</evidence>
<accession>A0AAU9PA08</accession>
<evidence type="ECO:0000256" key="1">
    <source>
        <dbReference type="ARBA" id="ARBA00000900"/>
    </source>
</evidence>
<dbReference type="GO" id="GO:0008270">
    <property type="term" value="F:zinc ion binding"/>
    <property type="evidence" value="ECO:0007669"/>
    <property type="project" value="UniProtKB-KW"/>
</dbReference>
<evidence type="ECO:0000256" key="10">
    <source>
        <dbReference type="ARBA" id="ARBA00022833"/>
    </source>
</evidence>
<dbReference type="GO" id="GO:0061630">
    <property type="term" value="F:ubiquitin protein ligase activity"/>
    <property type="evidence" value="ECO:0007669"/>
    <property type="project" value="UniProtKB-EC"/>
</dbReference>
<dbReference type="InterPro" id="IPR044600">
    <property type="entry name" value="ATL1/ATL16-like"/>
</dbReference>
<name>A0AAU9PA08_9ASTR</name>
<dbReference type="InterPro" id="IPR001841">
    <property type="entry name" value="Znf_RING"/>
</dbReference>
<evidence type="ECO:0000256" key="12">
    <source>
        <dbReference type="ARBA" id="ARBA00023136"/>
    </source>
</evidence>
<dbReference type="Pfam" id="PF13639">
    <property type="entry name" value="zf-RING_2"/>
    <property type="match status" value="1"/>
</dbReference>
<keyword evidence="12 16" id="KW-0472">Membrane</keyword>
<comment type="subcellular location">
    <subcellularLocation>
        <location evidence="2">Membrane</location>
        <topology evidence="2">Single-pass membrane protein</topology>
    </subcellularLocation>
</comment>
<evidence type="ECO:0000256" key="3">
    <source>
        <dbReference type="ARBA" id="ARBA00004906"/>
    </source>
</evidence>
<comment type="caution">
    <text evidence="18">The sequence shown here is derived from an EMBL/GenBank/DDBJ whole genome shotgun (WGS) entry which is preliminary data.</text>
</comment>
<dbReference type="GO" id="GO:0016020">
    <property type="term" value="C:membrane"/>
    <property type="evidence" value="ECO:0007669"/>
    <property type="project" value="UniProtKB-SubCell"/>
</dbReference>
<gene>
    <name evidence="18" type="ORF">LVIROSA_LOCUS32619</name>
</gene>
<comment type="pathway">
    <text evidence="3">Protein modification; protein ubiquitination.</text>
</comment>
<dbReference type="Gene3D" id="3.30.40.10">
    <property type="entry name" value="Zinc/RING finger domain, C3HC4 (zinc finger)"/>
    <property type="match status" value="1"/>
</dbReference>
<dbReference type="GO" id="GO:0016567">
    <property type="term" value="P:protein ubiquitination"/>
    <property type="evidence" value="ECO:0007669"/>
    <property type="project" value="InterPro"/>
</dbReference>
<dbReference type="PANTHER" id="PTHR46913">
    <property type="entry name" value="RING-H2 FINGER PROTEIN ATL16"/>
    <property type="match status" value="1"/>
</dbReference>
<dbReference type="SUPFAM" id="SSF57850">
    <property type="entry name" value="RING/U-box"/>
    <property type="match status" value="1"/>
</dbReference>
<comment type="catalytic activity">
    <reaction evidence="1">
        <text>S-ubiquitinyl-[E2 ubiquitin-conjugating enzyme]-L-cysteine + [acceptor protein]-L-lysine = [E2 ubiquitin-conjugating enzyme]-L-cysteine + N(6)-ubiquitinyl-[acceptor protein]-L-lysine.</text>
        <dbReference type="EC" id="2.3.2.27"/>
    </reaction>
</comment>
<feature type="compositionally biased region" description="Low complexity" evidence="15">
    <location>
        <begin position="259"/>
        <end position="273"/>
    </location>
</feature>
<dbReference type="SMART" id="SM00184">
    <property type="entry name" value="RING"/>
    <property type="match status" value="1"/>
</dbReference>
<dbReference type="EC" id="2.3.2.27" evidence="4"/>
<feature type="transmembrane region" description="Helical" evidence="16">
    <location>
        <begin position="32"/>
        <end position="54"/>
    </location>
</feature>
<proteinExistence type="inferred from homology"/>
<evidence type="ECO:0000259" key="17">
    <source>
        <dbReference type="PROSITE" id="PS50089"/>
    </source>
</evidence>
<dbReference type="AlphaFoldDB" id="A0AAU9PA08"/>
<protein>
    <recommendedName>
        <fullName evidence="4">RING-type E3 ubiquitin transferase</fullName>
        <ecNumber evidence="4">2.3.2.27</ecNumber>
    </recommendedName>
</protein>
<keyword evidence="7" id="KW-0479">Metal-binding</keyword>
<dbReference type="FunFam" id="3.30.40.10:FF:000187">
    <property type="entry name" value="E3 ubiquitin-protein ligase ATL6"/>
    <property type="match status" value="1"/>
</dbReference>
<keyword evidence="8 14" id="KW-0863">Zinc-finger</keyword>
<feature type="domain" description="RING-type" evidence="17">
    <location>
        <begin position="131"/>
        <end position="173"/>
    </location>
</feature>
<keyword evidence="5" id="KW-0808">Transferase</keyword>
<evidence type="ECO:0000256" key="6">
    <source>
        <dbReference type="ARBA" id="ARBA00022692"/>
    </source>
</evidence>
<sequence>MSYEPDPDDDNSLSDNSLSGIIRAALSYDTNLMLAAIISLLLVILFVLFLHLYTRWYLVQARRRSRSSVTVPRVLGSRLHNRSFTIIDTTSNPGNSNSPGKFGLPFSIIASLPLFVYKVSSEEDRDSGLECAICLSAFEEEEIGRKLPGCGHAFHVECIDMWLRSHSSCPICRASIRCNHSNKIDHLEIEMADQEQESESVGLTISNEEELRLENVAPISDQITEPHEMADAAAENDSGVGGSSSSSIGESIKKLLSTRSSCSSSSRSGGKIHPSSDDNGNESEGFLGYEIKTLIYNRVFLFNWFELNLGHRHRPVRKSGHPPAAAAGDFSFLQFRL</sequence>
<keyword evidence="11 16" id="KW-1133">Transmembrane helix</keyword>
<dbReference type="PANTHER" id="PTHR46913:SF1">
    <property type="entry name" value="RING-H2 FINGER PROTEIN ATL16"/>
    <property type="match status" value="1"/>
</dbReference>
<evidence type="ECO:0000256" key="16">
    <source>
        <dbReference type="SAM" id="Phobius"/>
    </source>
</evidence>
<reference evidence="18 19" key="1">
    <citation type="submission" date="2022-01" db="EMBL/GenBank/DDBJ databases">
        <authorList>
            <person name="Xiong W."/>
            <person name="Schranz E."/>
        </authorList>
    </citation>
    <scope>NUCLEOTIDE SEQUENCE [LARGE SCALE GENOMIC DNA]</scope>
</reference>
<evidence type="ECO:0000256" key="13">
    <source>
        <dbReference type="ARBA" id="ARBA00024209"/>
    </source>
</evidence>
<evidence type="ECO:0000256" key="5">
    <source>
        <dbReference type="ARBA" id="ARBA00022679"/>
    </source>
</evidence>
<keyword evidence="6 16" id="KW-0812">Transmembrane</keyword>
<evidence type="ECO:0000256" key="15">
    <source>
        <dbReference type="SAM" id="MobiDB-lite"/>
    </source>
</evidence>
<evidence type="ECO:0000256" key="11">
    <source>
        <dbReference type="ARBA" id="ARBA00022989"/>
    </source>
</evidence>
<keyword evidence="9" id="KW-0833">Ubl conjugation pathway</keyword>
<keyword evidence="10" id="KW-0862">Zinc</keyword>
<evidence type="ECO:0000256" key="9">
    <source>
        <dbReference type="ARBA" id="ARBA00022786"/>
    </source>
</evidence>
<organism evidence="18 19">
    <name type="scientific">Lactuca virosa</name>
    <dbReference type="NCBI Taxonomy" id="75947"/>
    <lineage>
        <taxon>Eukaryota</taxon>
        <taxon>Viridiplantae</taxon>
        <taxon>Streptophyta</taxon>
        <taxon>Embryophyta</taxon>
        <taxon>Tracheophyta</taxon>
        <taxon>Spermatophyta</taxon>
        <taxon>Magnoliopsida</taxon>
        <taxon>eudicotyledons</taxon>
        <taxon>Gunneridae</taxon>
        <taxon>Pentapetalae</taxon>
        <taxon>asterids</taxon>
        <taxon>campanulids</taxon>
        <taxon>Asterales</taxon>
        <taxon>Asteraceae</taxon>
        <taxon>Cichorioideae</taxon>
        <taxon>Cichorieae</taxon>
        <taxon>Lactucinae</taxon>
        <taxon>Lactuca</taxon>
    </lineage>
</organism>
<evidence type="ECO:0000256" key="7">
    <source>
        <dbReference type="ARBA" id="ARBA00022723"/>
    </source>
</evidence>
<dbReference type="InterPro" id="IPR013083">
    <property type="entry name" value="Znf_RING/FYVE/PHD"/>
</dbReference>
<dbReference type="PROSITE" id="PS50089">
    <property type="entry name" value="ZF_RING_2"/>
    <property type="match status" value="1"/>
</dbReference>
<feature type="region of interest" description="Disordered" evidence="15">
    <location>
        <begin position="259"/>
        <end position="282"/>
    </location>
</feature>
<keyword evidence="19" id="KW-1185">Reference proteome</keyword>
<evidence type="ECO:0000313" key="18">
    <source>
        <dbReference type="EMBL" id="CAH1446971.1"/>
    </source>
</evidence>
<evidence type="ECO:0000256" key="14">
    <source>
        <dbReference type="PROSITE-ProRule" id="PRU00175"/>
    </source>
</evidence>
<evidence type="ECO:0000256" key="2">
    <source>
        <dbReference type="ARBA" id="ARBA00004167"/>
    </source>
</evidence>
<evidence type="ECO:0000256" key="8">
    <source>
        <dbReference type="ARBA" id="ARBA00022771"/>
    </source>
</evidence>
<dbReference type="EMBL" id="CAKMRJ010005523">
    <property type="protein sequence ID" value="CAH1446971.1"/>
    <property type="molecule type" value="Genomic_DNA"/>
</dbReference>